<dbReference type="EMBL" id="OX458333">
    <property type="protein sequence ID" value="CAI8914758.1"/>
    <property type="molecule type" value="Genomic_DNA"/>
</dbReference>
<name>A0ABM9I623_9GAMM</name>
<keyword evidence="3" id="KW-1185">Reference proteome</keyword>
<proteinExistence type="predicted"/>
<feature type="coiled-coil region" evidence="1">
    <location>
        <begin position="13"/>
        <end position="40"/>
    </location>
</feature>
<sequence length="86" mass="9985">MRSISEKDLAVIIPLLFNKIREMTEELRALEENSGELSDDQINECYELQECIEQYTTILDTLRQEYENGLAEGINLPSYEELIRAS</sequence>
<evidence type="ECO:0000313" key="3">
    <source>
        <dbReference type="Proteomes" id="UP001162030"/>
    </source>
</evidence>
<evidence type="ECO:0000256" key="1">
    <source>
        <dbReference type="SAM" id="Coils"/>
    </source>
</evidence>
<dbReference type="InterPro" id="IPR053756">
    <property type="entry name" value="Toxin_immunity_effector"/>
</dbReference>
<keyword evidence="1" id="KW-0175">Coiled coil</keyword>
<protein>
    <submittedName>
        <fullName evidence="2">Uncharacterized protein</fullName>
    </submittedName>
</protein>
<accession>A0ABM9I623</accession>
<dbReference type="Gene3D" id="1.10.287.2500">
    <property type="match status" value="1"/>
</dbReference>
<dbReference type="Proteomes" id="UP001162030">
    <property type="component" value="Chromosome"/>
</dbReference>
<dbReference type="RefSeq" id="WP_026609277.1">
    <property type="nucleotide sequence ID" value="NZ_OX458333.1"/>
</dbReference>
<organism evidence="2 3">
    <name type="scientific">Methylocaldum szegediense</name>
    <dbReference type="NCBI Taxonomy" id="73780"/>
    <lineage>
        <taxon>Bacteria</taxon>
        <taxon>Pseudomonadati</taxon>
        <taxon>Pseudomonadota</taxon>
        <taxon>Gammaproteobacteria</taxon>
        <taxon>Methylococcales</taxon>
        <taxon>Methylococcaceae</taxon>
        <taxon>Methylocaldum</taxon>
    </lineage>
</organism>
<reference evidence="2 3" key="1">
    <citation type="submission" date="2023-03" db="EMBL/GenBank/DDBJ databases">
        <authorList>
            <person name="Pearce D."/>
        </authorList>
    </citation>
    <scope>NUCLEOTIDE SEQUENCE [LARGE SCALE GENOMIC DNA]</scope>
    <source>
        <strain evidence="2">Msz</strain>
    </source>
</reference>
<gene>
    <name evidence="2" type="ORF">MSZNOR_3714</name>
</gene>
<evidence type="ECO:0000313" key="2">
    <source>
        <dbReference type="EMBL" id="CAI8914758.1"/>
    </source>
</evidence>